<dbReference type="Pfam" id="PF00805">
    <property type="entry name" value="Pentapeptide"/>
    <property type="match status" value="2"/>
</dbReference>
<name>A0A6B3NQD1_9CYAN</name>
<dbReference type="SUPFAM" id="SSF141571">
    <property type="entry name" value="Pentapeptide repeat-like"/>
    <property type="match status" value="1"/>
</dbReference>
<dbReference type="EMBL" id="JAAHFQ010000910">
    <property type="protein sequence ID" value="NER31711.1"/>
    <property type="molecule type" value="Genomic_DNA"/>
</dbReference>
<proteinExistence type="predicted"/>
<comment type="caution">
    <text evidence="1">The sequence shown here is derived from an EMBL/GenBank/DDBJ whole genome shotgun (WGS) entry which is preliminary data.</text>
</comment>
<sequence>MANKEQLLILVSRGIYAWNWWRDKNRQVQPDFRGAHLSGANLSKADLSMADLSMADLSKADLNEVNLIWADLSQANLSRADLSRAQINEVNLSSANLSSANLSSANLSGANLSGANLSGANLSGANLSGANFTETNLTEAYLGKTQAENTNFSKSIFTGVCLFKWHINHETNLQGVICDYVYLDDSQQERRPSSGFFAPGEFAIQFQQTLSTVNLVFPDGVNWIAFACSLQVATENEGLALKIQTLDEIEPNVILVRLKVAPGIDTVKIESVLKQRYQLFCELLAEESQTHLESEESTNLITARNRKGDKQLLNDLIALVSKMYGKKLFQSHNHNDKATEHWRKN</sequence>
<reference evidence="1" key="1">
    <citation type="submission" date="2019-11" db="EMBL/GenBank/DDBJ databases">
        <title>Genomic insights into an expanded diversity of filamentous marine cyanobacteria reveals the extraordinary biosynthetic potential of Moorea and Okeania.</title>
        <authorList>
            <person name="Ferreira Leao T."/>
            <person name="Wang M."/>
            <person name="Moss N."/>
            <person name="Da Silva R."/>
            <person name="Sanders J."/>
            <person name="Nurk S."/>
            <person name="Gurevich A."/>
            <person name="Humphrey G."/>
            <person name="Reher R."/>
            <person name="Zhu Q."/>
            <person name="Belda-Ferre P."/>
            <person name="Glukhov E."/>
            <person name="Rex R."/>
            <person name="Dorrestein P.C."/>
            <person name="Knight R."/>
            <person name="Pevzner P."/>
            <person name="Gerwick W.H."/>
            <person name="Gerwick L."/>
        </authorList>
    </citation>
    <scope>NUCLEOTIDE SEQUENCE</scope>
    <source>
        <strain evidence="1">SIO1C4</strain>
    </source>
</reference>
<dbReference type="InterPro" id="IPR001646">
    <property type="entry name" value="5peptide_repeat"/>
</dbReference>
<accession>A0A6B3NQD1</accession>
<dbReference type="PANTHER" id="PTHR14136:SF17">
    <property type="entry name" value="BTB_POZ DOMAIN-CONTAINING PROTEIN KCTD9"/>
    <property type="match status" value="1"/>
</dbReference>
<dbReference type="InterPro" id="IPR051082">
    <property type="entry name" value="Pentapeptide-BTB/POZ_domain"/>
</dbReference>
<dbReference type="AlphaFoldDB" id="A0A6B3NQD1"/>
<dbReference type="Gene3D" id="2.160.20.80">
    <property type="entry name" value="E3 ubiquitin-protein ligase SopA"/>
    <property type="match status" value="2"/>
</dbReference>
<organism evidence="1">
    <name type="scientific">Symploca sp. SIO1C4</name>
    <dbReference type="NCBI Taxonomy" id="2607765"/>
    <lineage>
        <taxon>Bacteria</taxon>
        <taxon>Bacillati</taxon>
        <taxon>Cyanobacteriota</taxon>
        <taxon>Cyanophyceae</taxon>
        <taxon>Coleofasciculales</taxon>
        <taxon>Coleofasciculaceae</taxon>
        <taxon>Symploca</taxon>
    </lineage>
</organism>
<gene>
    <name evidence="1" type="ORF">F6J89_29890</name>
</gene>
<evidence type="ECO:0000313" key="1">
    <source>
        <dbReference type="EMBL" id="NER31711.1"/>
    </source>
</evidence>
<dbReference type="PANTHER" id="PTHR14136">
    <property type="entry name" value="BTB_POZ DOMAIN-CONTAINING PROTEIN KCTD9"/>
    <property type="match status" value="1"/>
</dbReference>
<protein>
    <submittedName>
        <fullName evidence="1">Pentapeptide repeat-containing protein</fullName>
    </submittedName>
</protein>